<dbReference type="STRING" id="1166018.FAES_3115"/>
<dbReference type="AlphaFoldDB" id="I0KAH1"/>
<evidence type="ECO:0000259" key="1">
    <source>
        <dbReference type="Pfam" id="PF01551"/>
    </source>
</evidence>
<dbReference type="eggNOG" id="COG0739">
    <property type="taxonomic scope" value="Bacteria"/>
</dbReference>
<name>I0KAH1_9BACT</name>
<dbReference type="InterPro" id="IPR011055">
    <property type="entry name" value="Dup_hybrid_motif"/>
</dbReference>
<evidence type="ECO:0000313" key="3">
    <source>
        <dbReference type="Proteomes" id="UP000011058"/>
    </source>
</evidence>
<organism evidence="2 3">
    <name type="scientific">Fibrella aestuarina BUZ 2</name>
    <dbReference type="NCBI Taxonomy" id="1166018"/>
    <lineage>
        <taxon>Bacteria</taxon>
        <taxon>Pseudomonadati</taxon>
        <taxon>Bacteroidota</taxon>
        <taxon>Cytophagia</taxon>
        <taxon>Cytophagales</taxon>
        <taxon>Spirosomataceae</taxon>
        <taxon>Fibrella</taxon>
    </lineage>
</organism>
<sequence length="284" mass="31733">MGVSPYFWQKTDCVNLSTLSSPRWVARIASLSLAFVLGGINIASSQVPATPLPEPTPYEWCQQFNALYVQIREESISPDSARAMFSQIMRGLRAGYVTNVDYPSDTTSSAGRERVALYFPLRGYSPTAIGGSHGEGYRAKGFDLFDYTVRGSHPAQDIFIRDINQDSVDDRDGKPVDVLAMSEGLVLAIETGWTPGQEYRGGNWIWVYDPVRNGLFYYAHNRVVNVTMGDWVRAGQKIAEVGRTGLNAYKARSPTHLHLMYLQVQPNGLPLPRNTYDWLLSAKR</sequence>
<reference evidence="2 3" key="1">
    <citation type="journal article" date="2012" name="J. Bacteriol.">
        <title>Genome Sequence of Fibrella aestuarina BUZ 2T, a Filamentous Marine Bacterium.</title>
        <authorList>
            <person name="Filippini M."/>
            <person name="Qi W."/>
            <person name="Blom J."/>
            <person name="Goesmann A."/>
            <person name="Smits T.H."/>
            <person name="Bagheri H.C."/>
        </authorList>
    </citation>
    <scope>NUCLEOTIDE SEQUENCE [LARGE SCALE GENOMIC DNA]</scope>
    <source>
        <strain evidence="3">BUZ 2T</strain>
    </source>
</reference>
<proteinExistence type="predicted"/>
<dbReference type="Gene3D" id="2.70.70.10">
    <property type="entry name" value="Glucose Permease (Domain IIA)"/>
    <property type="match status" value="1"/>
</dbReference>
<dbReference type="HOGENOM" id="CLU_089250_0_0_10"/>
<dbReference type="CDD" id="cd12797">
    <property type="entry name" value="M23_peptidase"/>
    <property type="match status" value="1"/>
</dbReference>
<dbReference type="OrthoDB" id="794469at2"/>
<dbReference type="SUPFAM" id="SSF51261">
    <property type="entry name" value="Duplicated hybrid motif"/>
    <property type="match status" value="1"/>
</dbReference>
<keyword evidence="3" id="KW-1185">Reference proteome</keyword>
<accession>I0KAH1</accession>
<dbReference type="Pfam" id="PF01551">
    <property type="entry name" value="Peptidase_M23"/>
    <property type="match status" value="1"/>
</dbReference>
<dbReference type="RefSeq" id="WP_015332223.1">
    <property type="nucleotide sequence ID" value="NC_020054.1"/>
</dbReference>
<evidence type="ECO:0000313" key="2">
    <source>
        <dbReference type="EMBL" id="CCH01124.1"/>
    </source>
</evidence>
<dbReference type="EMBL" id="HE796683">
    <property type="protein sequence ID" value="CCH01124.1"/>
    <property type="molecule type" value="Genomic_DNA"/>
</dbReference>
<gene>
    <name evidence="2" type="ORF">FAES_3115</name>
</gene>
<dbReference type="InterPro" id="IPR016047">
    <property type="entry name" value="M23ase_b-sheet_dom"/>
</dbReference>
<dbReference type="PATRIC" id="fig|1166018.3.peg.4884"/>
<dbReference type="KEGG" id="fae:FAES_3115"/>
<dbReference type="Proteomes" id="UP000011058">
    <property type="component" value="Chromosome"/>
</dbReference>
<feature type="domain" description="M23ase beta-sheet core" evidence="1">
    <location>
        <begin position="177"/>
        <end position="260"/>
    </location>
</feature>
<protein>
    <submittedName>
        <fullName evidence="2">Peptidase M23</fullName>
    </submittedName>
</protein>